<feature type="domain" description="Laminin IV type A" evidence="5">
    <location>
        <begin position="1"/>
        <end position="104"/>
    </location>
</feature>
<protein>
    <submittedName>
        <fullName evidence="6">Laminin subunit alpha-3</fullName>
    </submittedName>
</protein>
<name>S7N6B8_MYOBR</name>
<keyword evidence="2" id="KW-0677">Repeat</keyword>
<dbReference type="EMBL" id="KE163563">
    <property type="protein sequence ID" value="EPQ12724.1"/>
    <property type="molecule type" value="Genomic_DNA"/>
</dbReference>
<evidence type="ECO:0000256" key="2">
    <source>
        <dbReference type="ARBA" id="ARBA00022737"/>
    </source>
</evidence>
<gene>
    <name evidence="6" type="ORF">D623_10008927</name>
</gene>
<keyword evidence="3" id="KW-1015">Disulfide bond</keyword>
<evidence type="ECO:0000259" key="5">
    <source>
        <dbReference type="PROSITE" id="PS51115"/>
    </source>
</evidence>
<evidence type="ECO:0000256" key="4">
    <source>
        <dbReference type="ARBA" id="ARBA00023180"/>
    </source>
</evidence>
<organism evidence="6 7">
    <name type="scientific">Myotis brandtii</name>
    <name type="common">Brandt's bat</name>
    <dbReference type="NCBI Taxonomy" id="109478"/>
    <lineage>
        <taxon>Eukaryota</taxon>
        <taxon>Metazoa</taxon>
        <taxon>Chordata</taxon>
        <taxon>Craniata</taxon>
        <taxon>Vertebrata</taxon>
        <taxon>Euteleostomi</taxon>
        <taxon>Mammalia</taxon>
        <taxon>Eutheria</taxon>
        <taxon>Laurasiatheria</taxon>
        <taxon>Chiroptera</taxon>
        <taxon>Yangochiroptera</taxon>
        <taxon>Vespertilionidae</taxon>
        <taxon>Myotis</taxon>
    </lineage>
</organism>
<keyword evidence="4" id="KW-0325">Glycoprotein</keyword>
<proteinExistence type="predicted"/>
<evidence type="ECO:0000313" key="6">
    <source>
        <dbReference type="EMBL" id="EPQ12724.1"/>
    </source>
</evidence>
<evidence type="ECO:0000256" key="1">
    <source>
        <dbReference type="ARBA" id="ARBA00022729"/>
    </source>
</evidence>
<dbReference type="PROSITE" id="PS51115">
    <property type="entry name" value="LAMININ_IVA"/>
    <property type="match status" value="1"/>
</dbReference>
<reference evidence="6 7" key="1">
    <citation type="journal article" date="2013" name="Nat. Commun.">
        <title>Genome analysis reveals insights into physiology and longevity of the Brandt's bat Myotis brandtii.</title>
        <authorList>
            <person name="Seim I."/>
            <person name="Fang X."/>
            <person name="Xiong Z."/>
            <person name="Lobanov A.V."/>
            <person name="Huang Z."/>
            <person name="Ma S."/>
            <person name="Feng Y."/>
            <person name="Turanov A.A."/>
            <person name="Zhu Y."/>
            <person name="Lenz T.L."/>
            <person name="Gerashchenko M.V."/>
            <person name="Fan D."/>
            <person name="Hee Yim S."/>
            <person name="Yao X."/>
            <person name="Jordan D."/>
            <person name="Xiong Y."/>
            <person name="Ma Y."/>
            <person name="Lyapunov A.N."/>
            <person name="Chen G."/>
            <person name="Kulakova O.I."/>
            <person name="Sun Y."/>
            <person name="Lee S.G."/>
            <person name="Bronson R.T."/>
            <person name="Moskalev A.A."/>
            <person name="Sunyaev S.R."/>
            <person name="Zhang G."/>
            <person name="Krogh A."/>
            <person name="Wang J."/>
            <person name="Gladyshev V.N."/>
        </authorList>
    </citation>
    <scope>NUCLEOTIDE SEQUENCE [LARGE SCALE GENOMIC DNA]</scope>
</reference>
<keyword evidence="7" id="KW-1185">Reference proteome</keyword>
<dbReference type="InterPro" id="IPR000034">
    <property type="entry name" value="Laminin_IV"/>
</dbReference>
<dbReference type="eggNOG" id="KOG1836">
    <property type="taxonomic scope" value="Eukaryota"/>
</dbReference>
<dbReference type="Pfam" id="PF00052">
    <property type="entry name" value="Laminin_B"/>
    <property type="match status" value="1"/>
</dbReference>
<accession>S7N6B8</accession>
<sequence>MMSWRLETADRAQIPVSFNPGSGSVVADLQELPSTVHSATWVAPPSYLGDKVSSYGGFLTYQVKSFGLPADMALLGKQPAVQLTVGTSPTRGTERAAAVGADSL</sequence>
<evidence type="ECO:0000256" key="3">
    <source>
        <dbReference type="ARBA" id="ARBA00023157"/>
    </source>
</evidence>
<keyword evidence="1" id="KW-0732">Signal</keyword>
<evidence type="ECO:0000313" key="7">
    <source>
        <dbReference type="Proteomes" id="UP000052978"/>
    </source>
</evidence>
<dbReference type="AlphaFoldDB" id="S7N6B8"/>
<dbReference type="Proteomes" id="UP000052978">
    <property type="component" value="Unassembled WGS sequence"/>
</dbReference>